<accession>A0A7W7BRB6</accession>
<keyword evidence="3" id="KW-1185">Reference proteome</keyword>
<dbReference type="EMBL" id="JACHMD010000001">
    <property type="protein sequence ID" value="MBB4667408.1"/>
    <property type="molecule type" value="Genomic_DNA"/>
</dbReference>
<dbReference type="AlphaFoldDB" id="A0A7W7BRB6"/>
<sequence>MNDSTPHRRDADDARADDAPPTEAVTDDVKADAADTSSEESLEALPEDPATTHP</sequence>
<dbReference type="Proteomes" id="UP000573729">
    <property type="component" value="Unassembled WGS sequence"/>
</dbReference>
<organism evidence="2 3">
    <name type="scientific">Microbacterium marinum</name>
    <dbReference type="NCBI Taxonomy" id="421115"/>
    <lineage>
        <taxon>Bacteria</taxon>
        <taxon>Bacillati</taxon>
        <taxon>Actinomycetota</taxon>
        <taxon>Actinomycetes</taxon>
        <taxon>Micrococcales</taxon>
        <taxon>Microbacteriaceae</taxon>
        <taxon>Microbacterium</taxon>
    </lineage>
</organism>
<gene>
    <name evidence="2" type="ORF">BKA24_002117</name>
</gene>
<feature type="compositionally biased region" description="Basic and acidic residues" evidence="1">
    <location>
        <begin position="1"/>
        <end position="18"/>
    </location>
</feature>
<proteinExistence type="predicted"/>
<evidence type="ECO:0000313" key="2">
    <source>
        <dbReference type="EMBL" id="MBB4667408.1"/>
    </source>
</evidence>
<name>A0A7W7BRB6_9MICO</name>
<protein>
    <submittedName>
        <fullName evidence="2">Uncharacterized protein</fullName>
    </submittedName>
</protein>
<feature type="region of interest" description="Disordered" evidence="1">
    <location>
        <begin position="1"/>
        <end position="54"/>
    </location>
</feature>
<feature type="compositionally biased region" description="Acidic residues" evidence="1">
    <location>
        <begin position="37"/>
        <end position="46"/>
    </location>
</feature>
<reference evidence="2 3" key="1">
    <citation type="submission" date="2020-08" db="EMBL/GenBank/DDBJ databases">
        <title>Sequencing the genomes of 1000 actinobacteria strains.</title>
        <authorList>
            <person name="Klenk H.-P."/>
        </authorList>
    </citation>
    <scope>NUCLEOTIDE SEQUENCE [LARGE SCALE GENOMIC DNA]</scope>
    <source>
        <strain evidence="2 3">DSM 24947</strain>
    </source>
</reference>
<dbReference type="RefSeq" id="WP_184220926.1">
    <property type="nucleotide sequence ID" value="NZ_JACHMD010000001.1"/>
</dbReference>
<evidence type="ECO:0000313" key="3">
    <source>
        <dbReference type="Proteomes" id="UP000573729"/>
    </source>
</evidence>
<evidence type="ECO:0000256" key="1">
    <source>
        <dbReference type="SAM" id="MobiDB-lite"/>
    </source>
</evidence>
<comment type="caution">
    <text evidence="2">The sequence shown here is derived from an EMBL/GenBank/DDBJ whole genome shotgun (WGS) entry which is preliminary data.</text>
</comment>